<dbReference type="InterPro" id="IPR005061">
    <property type="entry name" value="Ist1"/>
</dbReference>
<dbReference type="PANTHER" id="PTHR12161:SF81">
    <property type="entry name" value="OS01G0687700 PROTEIN"/>
    <property type="match status" value="1"/>
</dbReference>
<dbReference type="PANTHER" id="PTHR12161">
    <property type="entry name" value="IST1 FAMILY MEMBER"/>
    <property type="match status" value="1"/>
</dbReference>
<evidence type="ECO:0000313" key="3">
    <source>
        <dbReference type="EMBL" id="GAA0162548.1"/>
    </source>
</evidence>
<dbReference type="InterPro" id="IPR042277">
    <property type="entry name" value="IST1-like"/>
</dbReference>
<accession>A0AAV3QFW6</accession>
<dbReference type="GO" id="GO:0015031">
    <property type="term" value="P:protein transport"/>
    <property type="evidence" value="ECO:0007669"/>
    <property type="project" value="InterPro"/>
</dbReference>
<gene>
    <name evidence="3" type="ORF">LIER_18616</name>
</gene>
<feature type="region of interest" description="Disordered" evidence="2">
    <location>
        <begin position="219"/>
        <end position="238"/>
    </location>
</feature>
<organism evidence="3 4">
    <name type="scientific">Lithospermum erythrorhizon</name>
    <name type="common">Purple gromwell</name>
    <name type="synonym">Lithospermum officinale var. erythrorhizon</name>
    <dbReference type="NCBI Taxonomy" id="34254"/>
    <lineage>
        <taxon>Eukaryota</taxon>
        <taxon>Viridiplantae</taxon>
        <taxon>Streptophyta</taxon>
        <taxon>Embryophyta</taxon>
        <taxon>Tracheophyta</taxon>
        <taxon>Spermatophyta</taxon>
        <taxon>Magnoliopsida</taxon>
        <taxon>eudicotyledons</taxon>
        <taxon>Gunneridae</taxon>
        <taxon>Pentapetalae</taxon>
        <taxon>asterids</taxon>
        <taxon>lamiids</taxon>
        <taxon>Boraginales</taxon>
        <taxon>Boraginaceae</taxon>
        <taxon>Boraginoideae</taxon>
        <taxon>Lithospermeae</taxon>
        <taxon>Lithospermum</taxon>
    </lineage>
</organism>
<protein>
    <recommendedName>
        <fullName evidence="5">Regulator of Vps4 activity in the MVB pathway protein</fullName>
    </recommendedName>
</protein>
<dbReference type="EMBL" id="BAABME010004490">
    <property type="protein sequence ID" value="GAA0162548.1"/>
    <property type="molecule type" value="Genomic_DNA"/>
</dbReference>
<comment type="caution">
    <text evidence="3">The sequence shown here is derived from an EMBL/GenBank/DDBJ whole genome shotgun (WGS) entry which is preliminary data.</text>
</comment>
<evidence type="ECO:0000256" key="1">
    <source>
        <dbReference type="ARBA" id="ARBA00005536"/>
    </source>
</evidence>
<dbReference type="AlphaFoldDB" id="A0AAV3QFW6"/>
<reference evidence="3 4" key="1">
    <citation type="submission" date="2024-01" db="EMBL/GenBank/DDBJ databases">
        <title>The complete chloroplast genome sequence of Lithospermum erythrorhizon: insights into the phylogenetic relationship among Boraginaceae species and the maternal lineages of purple gromwells.</title>
        <authorList>
            <person name="Okada T."/>
            <person name="Watanabe K."/>
        </authorList>
    </citation>
    <scope>NUCLEOTIDE SEQUENCE [LARGE SCALE GENOMIC DNA]</scope>
</reference>
<name>A0AAV3QFW6_LITER</name>
<evidence type="ECO:0000313" key="4">
    <source>
        <dbReference type="Proteomes" id="UP001454036"/>
    </source>
</evidence>
<dbReference type="Gene3D" id="1.20.1260.60">
    <property type="entry name" value="Vacuolar protein sorting-associated protein Ist1"/>
    <property type="match status" value="1"/>
</dbReference>
<comment type="similarity">
    <text evidence="1">Belongs to the IST1 family.</text>
</comment>
<dbReference type="Proteomes" id="UP001454036">
    <property type="component" value="Unassembled WGS sequence"/>
</dbReference>
<sequence length="273" mass="30348">MSVLNQLFNRGLLGAKCKTCLTMSILRIKLLQNKRFSKQNVWAAYVIMEMFCKFIFACVPILESQRDCPTDLQEAVESIIFAVPRCSDLLHVRNLFAAKYGKEFISAASEFWPDSKVNRTIFEKLFASAPSADIKLEVLKEIAREYNVEWDSSKTEAELRKNPEDLLNGPKNISVASRASSQLDAAAEPSITSTHDVRGAQTFKSRIYESNIPCPVANTSKHLTKTNSMGSKGTDRKDVRTLPSDVLERARAAIAAADRASSSARSAVELLNH</sequence>
<evidence type="ECO:0008006" key="5">
    <source>
        <dbReference type="Google" id="ProtNLM"/>
    </source>
</evidence>
<keyword evidence="4" id="KW-1185">Reference proteome</keyword>
<evidence type="ECO:0000256" key="2">
    <source>
        <dbReference type="SAM" id="MobiDB-lite"/>
    </source>
</evidence>
<dbReference type="Pfam" id="PF03398">
    <property type="entry name" value="Ist1"/>
    <property type="match status" value="1"/>
</dbReference>
<feature type="compositionally biased region" description="Polar residues" evidence="2">
    <location>
        <begin position="219"/>
        <end position="231"/>
    </location>
</feature>
<proteinExistence type="inferred from homology"/>